<protein>
    <submittedName>
        <fullName evidence="1">mRNA interferase MazF</fullName>
    </submittedName>
</protein>
<dbReference type="SUPFAM" id="SSF50118">
    <property type="entry name" value="Cell growth inhibitor/plasmid maintenance toxic component"/>
    <property type="match status" value="1"/>
</dbReference>
<comment type="caution">
    <text evidence="1">The sequence shown here is derived from an EMBL/GenBank/DDBJ whole genome shotgun (WGS) entry which is preliminary data.</text>
</comment>
<sequence length="107" mass="11862">MTTCSSVAVGVLRRGEVWRISGARERLGLVVSSDVYNSTAVPIVIVVEVVETALLRDSPLAVPMGERVVMPDRLSSPMKQWFTECVDVADHEVMRRVGRALRILQQL</sequence>
<organism evidence="1 2">
    <name type="scientific">Salinispora arenicola</name>
    <dbReference type="NCBI Taxonomy" id="168697"/>
    <lineage>
        <taxon>Bacteria</taxon>
        <taxon>Bacillati</taxon>
        <taxon>Actinomycetota</taxon>
        <taxon>Actinomycetes</taxon>
        <taxon>Micromonosporales</taxon>
        <taxon>Micromonosporaceae</taxon>
        <taxon>Salinispora</taxon>
    </lineage>
</organism>
<evidence type="ECO:0000313" key="2">
    <source>
        <dbReference type="Proteomes" id="UP000315983"/>
    </source>
</evidence>
<dbReference type="Pfam" id="PF02452">
    <property type="entry name" value="PemK_toxin"/>
    <property type="match status" value="1"/>
</dbReference>
<proteinExistence type="predicted"/>
<reference evidence="1 2" key="1">
    <citation type="submission" date="2019-06" db="EMBL/GenBank/DDBJ databases">
        <title>Sequencing the genomes of 1000 actinobacteria strains.</title>
        <authorList>
            <person name="Klenk H.-P."/>
        </authorList>
    </citation>
    <scope>NUCLEOTIDE SEQUENCE [LARGE SCALE GENOMIC DNA]</scope>
    <source>
        <strain evidence="1 2">DSM 44819</strain>
    </source>
</reference>
<dbReference type="InterPro" id="IPR003477">
    <property type="entry name" value="PemK-like"/>
</dbReference>
<gene>
    <name evidence="1" type="ORF">FB564_2229</name>
</gene>
<dbReference type="AlphaFoldDB" id="A0A542XML5"/>
<name>A0A542XML5_SALAC</name>
<dbReference type="EMBL" id="VFOL01000001">
    <property type="protein sequence ID" value="TQL37084.1"/>
    <property type="molecule type" value="Genomic_DNA"/>
</dbReference>
<dbReference type="Proteomes" id="UP000315983">
    <property type="component" value="Unassembled WGS sequence"/>
</dbReference>
<dbReference type="GO" id="GO:0003677">
    <property type="term" value="F:DNA binding"/>
    <property type="evidence" value="ECO:0007669"/>
    <property type="project" value="InterPro"/>
</dbReference>
<evidence type="ECO:0000313" key="1">
    <source>
        <dbReference type="EMBL" id="TQL37084.1"/>
    </source>
</evidence>
<accession>A0A542XML5</accession>